<reference evidence="2 3" key="1">
    <citation type="submission" date="2018-10" db="EMBL/GenBank/DDBJ databases">
        <authorList>
            <person name="Chen W.-M."/>
        </authorList>
    </citation>
    <scope>NUCLEOTIDE SEQUENCE [LARGE SCALE GENOMIC DNA]</scope>
    <source>
        <strain evidence="2 3">H-5</strain>
    </source>
</reference>
<gene>
    <name evidence="2" type="ORF">ED236_02635</name>
</gene>
<dbReference type="InterPro" id="IPR052991">
    <property type="entry name" value="Non-func_TypeII_TA_Antitoxin"/>
</dbReference>
<name>A0A3N0V6X4_9PROT</name>
<dbReference type="InterPro" id="IPR002145">
    <property type="entry name" value="CopG"/>
</dbReference>
<dbReference type="PANTHER" id="PTHR40688:SF2">
    <property type="entry name" value="RIBBON-HELIX-HELIX PROTEIN COPG DOMAIN-CONTAINING PROTEIN"/>
    <property type="match status" value="1"/>
</dbReference>
<organism evidence="2 3">
    <name type="scientific">Pseudomethylobacillus aquaticus</name>
    <dbReference type="NCBI Taxonomy" id="2676064"/>
    <lineage>
        <taxon>Bacteria</taxon>
        <taxon>Pseudomonadati</taxon>
        <taxon>Pseudomonadota</taxon>
        <taxon>Betaproteobacteria</taxon>
        <taxon>Nitrosomonadales</taxon>
        <taxon>Methylophilaceae</taxon>
        <taxon>Pseudomethylobacillus</taxon>
    </lineage>
</organism>
<evidence type="ECO:0000313" key="2">
    <source>
        <dbReference type="EMBL" id="ROH88372.1"/>
    </source>
</evidence>
<dbReference type="AlphaFoldDB" id="A0A3N0V6X4"/>
<dbReference type="GO" id="GO:0006355">
    <property type="term" value="P:regulation of DNA-templated transcription"/>
    <property type="evidence" value="ECO:0007669"/>
    <property type="project" value="InterPro"/>
</dbReference>
<evidence type="ECO:0000313" key="3">
    <source>
        <dbReference type="Proteomes" id="UP000275137"/>
    </source>
</evidence>
<dbReference type="Pfam" id="PF01402">
    <property type="entry name" value="RHH_1"/>
    <property type="match status" value="1"/>
</dbReference>
<dbReference type="Proteomes" id="UP000275137">
    <property type="component" value="Unassembled WGS sequence"/>
</dbReference>
<dbReference type="CDD" id="cd22233">
    <property type="entry name" value="RHH_CopAso-like"/>
    <property type="match status" value="1"/>
</dbReference>
<dbReference type="PANTHER" id="PTHR40688">
    <property type="match status" value="1"/>
</dbReference>
<accession>A0A3N0V6X4</accession>
<dbReference type="SUPFAM" id="SSF47598">
    <property type="entry name" value="Ribbon-helix-helix"/>
    <property type="match status" value="1"/>
</dbReference>
<evidence type="ECO:0000259" key="1">
    <source>
        <dbReference type="Pfam" id="PF01402"/>
    </source>
</evidence>
<comment type="caution">
    <text evidence="2">The sequence shown here is derived from an EMBL/GenBank/DDBJ whole genome shotgun (WGS) entry which is preliminary data.</text>
</comment>
<sequence length="81" mass="9201">MTTTVTIRLEDGIKEKLEKLADATNRSRSFLAAEAIRAYVETNEWQIHEIQQALLEADAGDFASEQELQAVTEKWRHTEPG</sequence>
<dbReference type="InterPro" id="IPR010985">
    <property type="entry name" value="Ribbon_hlx_hlx"/>
</dbReference>
<dbReference type="EMBL" id="RJVP01000001">
    <property type="protein sequence ID" value="ROH88372.1"/>
    <property type="molecule type" value="Genomic_DNA"/>
</dbReference>
<protein>
    <submittedName>
        <fullName evidence="2">Ribbon-helix-helix protein, CopG family</fullName>
    </submittedName>
</protein>
<keyword evidence="3" id="KW-1185">Reference proteome</keyword>
<feature type="domain" description="Ribbon-helix-helix protein CopG" evidence="1">
    <location>
        <begin position="4"/>
        <end position="41"/>
    </location>
</feature>
<dbReference type="RefSeq" id="WP_123236364.1">
    <property type="nucleotide sequence ID" value="NZ_RJVP01000001.1"/>
</dbReference>
<proteinExistence type="predicted"/>